<dbReference type="GO" id="GO:0005886">
    <property type="term" value="C:plasma membrane"/>
    <property type="evidence" value="ECO:0007669"/>
    <property type="project" value="UniProtKB-SubCell"/>
</dbReference>
<feature type="transmembrane region" description="Helical" evidence="10">
    <location>
        <begin position="12"/>
        <end position="35"/>
    </location>
</feature>
<keyword evidence="4" id="KW-1003">Cell membrane</keyword>
<reference evidence="12 13" key="1">
    <citation type="submission" date="2024-06" db="EMBL/GenBank/DDBJ databases">
        <title>Halorubrum miltondacostae sp. nov., a potential PHA producer isolated from an inland solar saltern in Rio Maior, Portugal.</title>
        <authorList>
            <person name="Albuquerque L."/>
            <person name="Viver T."/>
            <person name="Barroso C."/>
            <person name="Claudino R."/>
            <person name="Galvan M."/>
            <person name="Simoes G."/>
            <person name="Lobo Da Cunha A."/>
            <person name="Egas C."/>
        </authorList>
    </citation>
    <scope>NUCLEOTIDE SEQUENCE [LARGE SCALE GENOMIC DNA]</scope>
    <source>
        <strain evidence="12 13">RMP-11</strain>
    </source>
</reference>
<protein>
    <recommendedName>
        <fullName evidence="3">histidine kinase</fullName>
        <ecNumber evidence="3">2.7.13.3</ecNumber>
    </recommendedName>
</protein>
<keyword evidence="13" id="KW-1185">Reference proteome</keyword>
<keyword evidence="10" id="KW-0812">Transmembrane</keyword>
<keyword evidence="10" id="KW-0472">Membrane</keyword>
<evidence type="ECO:0000256" key="4">
    <source>
        <dbReference type="ARBA" id="ARBA00022475"/>
    </source>
</evidence>
<evidence type="ECO:0000256" key="10">
    <source>
        <dbReference type="SAM" id="Phobius"/>
    </source>
</evidence>
<dbReference type="AlphaFoldDB" id="A0ABD5LX09"/>
<feature type="transmembrane region" description="Helical" evidence="10">
    <location>
        <begin position="47"/>
        <end position="66"/>
    </location>
</feature>
<dbReference type="CDD" id="cd00075">
    <property type="entry name" value="HATPase"/>
    <property type="match status" value="1"/>
</dbReference>
<dbReference type="SMART" id="SM00388">
    <property type="entry name" value="HisKA"/>
    <property type="match status" value="1"/>
</dbReference>
<dbReference type="EC" id="2.7.13.3" evidence="3"/>
<dbReference type="InterPro" id="IPR036890">
    <property type="entry name" value="HATPase_C_sf"/>
</dbReference>
<dbReference type="Gene3D" id="1.10.287.130">
    <property type="match status" value="1"/>
</dbReference>
<dbReference type="SUPFAM" id="SSF55874">
    <property type="entry name" value="ATPase domain of HSP90 chaperone/DNA topoisomerase II/histidine kinase"/>
    <property type="match status" value="1"/>
</dbReference>
<dbReference type="InterPro" id="IPR050980">
    <property type="entry name" value="2C_sensor_his_kinase"/>
</dbReference>
<gene>
    <name evidence="12" type="ORF">ABNG04_01255</name>
</gene>
<dbReference type="InterPro" id="IPR003661">
    <property type="entry name" value="HisK_dim/P_dom"/>
</dbReference>
<dbReference type="PANTHER" id="PTHR44936:SF10">
    <property type="entry name" value="SENSOR PROTEIN RSTB"/>
    <property type="match status" value="1"/>
</dbReference>
<dbReference type="InterPro" id="IPR003594">
    <property type="entry name" value="HATPase_dom"/>
</dbReference>
<comment type="caution">
    <text evidence="12">The sequence shown here is derived from an EMBL/GenBank/DDBJ whole genome shotgun (WGS) entry which is preliminary data.</text>
</comment>
<name>A0ABD5LX09_9EURY</name>
<dbReference type="Pfam" id="PF00512">
    <property type="entry name" value="HisKA"/>
    <property type="match status" value="1"/>
</dbReference>
<dbReference type="SMART" id="SM00387">
    <property type="entry name" value="HATPase_c"/>
    <property type="match status" value="1"/>
</dbReference>
<dbReference type="PROSITE" id="PS50109">
    <property type="entry name" value="HIS_KIN"/>
    <property type="match status" value="1"/>
</dbReference>
<accession>A0ABD5LX09</accession>
<proteinExistence type="predicted"/>
<keyword evidence="8" id="KW-0067">ATP-binding</keyword>
<dbReference type="Gene3D" id="3.30.565.10">
    <property type="entry name" value="Histidine kinase-like ATPase, C-terminal domain"/>
    <property type="match status" value="1"/>
</dbReference>
<dbReference type="InterPro" id="IPR036097">
    <property type="entry name" value="HisK_dim/P_sf"/>
</dbReference>
<comment type="subcellular location">
    <subcellularLocation>
        <location evidence="2">Cell membrane</location>
        <topology evidence="2">Multi-pass membrane protein</topology>
    </subcellularLocation>
</comment>
<evidence type="ECO:0000256" key="2">
    <source>
        <dbReference type="ARBA" id="ARBA00004651"/>
    </source>
</evidence>
<evidence type="ECO:0000256" key="6">
    <source>
        <dbReference type="ARBA" id="ARBA00022741"/>
    </source>
</evidence>
<keyword evidence="10" id="KW-1133">Transmembrane helix</keyword>
<keyword evidence="6" id="KW-0547">Nucleotide-binding</keyword>
<evidence type="ECO:0000256" key="7">
    <source>
        <dbReference type="ARBA" id="ARBA00022777"/>
    </source>
</evidence>
<feature type="domain" description="Histidine kinase" evidence="11">
    <location>
        <begin position="91"/>
        <end position="292"/>
    </location>
</feature>
<dbReference type="PANTHER" id="PTHR44936">
    <property type="entry name" value="SENSOR PROTEIN CREC"/>
    <property type="match status" value="1"/>
</dbReference>
<evidence type="ECO:0000256" key="9">
    <source>
        <dbReference type="SAM" id="Coils"/>
    </source>
</evidence>
<evidence type="ECO:0000313" key="12">
    <source>
        <dbReference type="EMBL" id="MEZ3162512.1"/>
    </source>
</evidence>
<keyword evidence="7 12" id="KW-0418">Kinase</keyword>
<keyword evidence="5" id="KW-0808">Transferase</keyword>
<evidence type="ECO:0000256" key="3">
    <source>
        <dbReference type="ARBA" id="ARBA00012438"/>
    </source>
</evidence>
<evidence type="ECO:0000259" key="11">
    <source>
        <dbReference type="PROSITE" id="PS50109"/>
    </source>
</evidence>
<feature type="coiled-coil region" evidence="9">
    <location>
        <begin position="64"/>
        <end position="91"/>
    </location>
</feature>
<evidence type="ECO:0000256" key="8">
    <source>
        <dbReference type="ARBA" id="ARBA00022840"/>
    </source>
</evidence>
<organism evidence="12 13">
    <name type="scientific">Halorubrum miltondacostae</name>
    <dbReference type="NCBI Taxonomy" id="3076378"/>
    <lineage>
        <taxon>Archaea</taxon>
        <taxon>Methanobacteriati</taxon>
        <taxon>Methanobacteriota</taxon>
        <taxon>Stenosarchaea group</taxon>
        <taxon>Halobacteria</taxon>
        <taxon>Halobacteriales</taxon>
        <taxon>Haloferacaceae</taxon>
        <taxon>Halorubrum</taxon>
    </lineage>
</organism>
<dbReference type="Proteomes" id="UP001567572">
    <property type="component" value="Unassembled WGS sequence"/>
</dbReference>
<dbReference type="GO" id="GO:0004673">
    <property type="term" value="F:protein histidine kinase activity"/>
    <property type="evidence" value="ECO:0007669"/>
    <property type="project" value="UniProtKB-EC"/>
</dbReference>
<sequence>MKYISELLYGRSAAAVTAVYICLGALSAVAVNFALASTGRVAPTRLVGDWLIVVGSGGILYGAVTHHRREAETARRDLETTNQQLQVLSRVFRHNVRNDLNVIQGYTDLLADRVEDDRSRECLETVRETTDDIVAISEKLRVIEDASPERPDGRVDLVDAVHEAIDAVDAGGAAVTVETPPEAWIRADDSVEFPIGEVFENAITHNDGETRRVEATIRENGTTTCLEVTDNGPGIPPDERAVLQAEEETPLSHASSIGLWLVKWMCETQGGTVRFDATNDGTTVRLRFESASPPANPAR</sequence>
<evidence type="ECO:0000313" key="13">
    <source>
        <dbReference type="Proteomes" id="UP001567572"/>
    </source>
</evidence>
<keyword evidence="9" id="KW-0175">Coiled coil</keyword>
<dbReference type="InterPro" id="IPR005467">
    <property type="entry name" value="His_kinase_dom"/>
</dbReference>
<dbReference type="EMBL" id="JBEDNY010000001">
    <property type="protein sequence ID" value="MEZ3162512.1"/>
    <property type="molecule type" value="Genomic_DNA"/>
</dbReference>
<comment type="catalytic activity">
    <reaction evidence="1">
        <text>ATP + protein L-histidine = ADP + protein N-phospho-L-histidine.</text>
        <dbReference type="EC" id="2.7.13.3"/>
    </reaction>
</comment>
<dbReference type="GO" id="GO:0005524">
    <property type="term" value="F:ATP binding"/>
    <property type="evidence" value="ECO:0007669"/>
    <property type="project" value="UniProtKB-KW"/>
</dbReference>
<dbReference type="RefSeq" id="WP_371159342.1">
    <property type="nucleotide sequence ID" value="NZ_JBEDNX010000010.1"/>
</dbReference>
<evidence type="ECO:0000256" key="1">
    <source>
        <dbReference type="ARBA" id="ARBA00000085"/>
    </source>
</evidence>
<dbReference type="SUPFAM" id="SSF47384">
    <property type="entry name" value="Homodimeric domain of signal transducing histidine kinase"/>
    <property type="match status" value="1"/>
</dbReference>
<dbReference type="Pfam" id="PF02518">
    <property type="entry name" value="HATPase_c"/>
    <property type="match status" value="1"/>
</dbReference>
<evidence type="ECO:0000256" key="5">
    <source>
        <dbReference type="ARBA" id="ARBA00022679"/>
    </source>
</evidence>